<reference evidence="1" key="1">
    <citation type="submission" date="2019-11" db="EMBL/GenBank/DDBJ databases">
        <authorList>
            <person name="Feng L."/>
        </authorList>
    </citation>
    <scope>NUCLEOTIDE SEQUENCE</scope>
    <source>
        <strain evidence="1">SsimulansLFYP27</strain>
    </source>
</reference>
<protein>
    <recommendedName>
        <fullName evidence="2">DUF2877 domain-containing protein</fullName>
    </recommendedName>
</protein>
<dbReference type="InterPro" id="IPR021530">
    <property type="entry name" value="AllH-like"/>
</dbReference>
<proteinExistence type="predicted"/>
<sequence length="257" mass="28678">MILTAQAIGASASRILNHTTELKVHSCFKKGFNVVDKDDNLIFIGTTENGMFPFGVVVDAYTRDRLLQSIQVGQTLKAHPRALAFDRNLQLNINVNVFKASQNFEVIHLNQLKESIQAFDFCEYADGDFNPAKMQSIYDALSNPHGDAKTELRYLIGRGQGLTPSGDDMLVGMLFVHFIRPFIQPQHLTEIEQLVDEPLTTLVSQTFLKYAVKRIFSSKLTDLMEDASKSTLEKLLQVGSSSGKDTLYGMSIALLKE</sequence>
<dbReference type="Pfam" id="PF11392">
    <property type="entry name" value="AllH"/>
    <property type="match status" value="1"/>
</dbReference>
<evidence type="ECO:0000313" key="1">
    <source>
        <dbReference type="EMBL" id="VYU08885.1"/>
    </source>
</evidence>
<dbReference type="AlphaFoldDB" id="A0A6N3BY68"/>
<dbReference type="EMBL" id="CACRUO010000031">
    <property type="protein sequence ID" value="VYU08885.1"/>
    <property type="molecule type" value="Genomic_DNA"/>
</dbReference>
<name>A0A6N3BY68_STASI</name>
<organism evidence="1">
    <name type="scientific">Staphylococcus simulans</name>
    <dbReference type="NCBI Taxonomy" id="1286"/>
    <lineage>
        <taxon>Bacteria</taxon>
        <taxon>Bacillati</taxon>
        <taxon>Bacillota</taxon>
        <taxon>Bacilli</taxon>
        <taxon>Bacillales</taxon>
        <taxon>Staphylococcaceae</taxon>
        <taxon>Staphylococcus</taxon>
    </lineage>
</organism>
<evidence type="ECO:0008006" key="2">
    <source>
        <dbReference type="Google" id="ProtNLM"/>
    </source>
</evidence>
<dbReference type="RefSeq" id="WP_002479895.1">
    <property type="nucleotide sequence ID" value="NZ_CACRUO010000031.1"/>
</dbReference>
<gene>
    <name evidence="1" type="ORF">SSLFYP27_01393</name>
</gene>
<accession>A0A6N3BY68</accession>